<proteinExistence type="predicted"/>
<evidence type="ECO:0000313" key="2">
    <source>
        <dbReference type="Proteomes" id="UP000007015"/>
    </source>
</evidence>
<dbReference type="EMBL" id="CM000132">
    <property type="protein sequence ID" value="EAZ04387.1"/>
    <property type="molecule type" value="Genomic_DNA"/>
</dbReference>
<dbReference type="AlphaFoldDB" id="A2YMS6"/>
<name>A2YMS6_ORYSI</name>
<dbReference type="Gramene" id="BGIOSGA025969-TA">
    <property type="protein sequence ID" value="BGIOSGA025969-PA"/>
    <property type="gene ID" value="BGIOSGA025969"/>
</dbReference>
<protein>
    <submittedName>
        <fullName evidence="1">Uncharacterized protein</fullName>
    </submittedName>
</protein>
<dbReference type="Proteomes" id="UP000007015">
    <property type="component" value="Chromosome 7"/>
</dbReference>
<evidence type="ECO:0000313" key="1">
    <source>
        <dbReference type="EMBL" id="EAZ04387.1"/>
    </source>
</evidence>
<reference evidence="1 2" key="1">
    <citation type="journal article" date="2005" name="PLoS Biol.">
        <title>The genomes of Oryza sativa: a history of duplications.</title>
        <authorList>
            <person name="Yu J."/>
            <person name="Wang J."/>
            <person name="Lin W."/>
            <person name="Li S."/>
            <person name="Li H."/>
            <person name="Zhou J."/>
            <person name="Ni P."/>
            <person name="Dong W."/>
            <person name="Hu S."/>
            <person name="Zeng C."/>
            <person name="Zhang J."/>
            <person name="Zhang Y."/>
            <person name="Li R."/>
            <person name="Xu Z."/>
            <person name="Li S."/>
            <person name="Li X."/>
            <person name="Zheng H."/>
            <person name="Cong L."/>
            <person name="Lin L."/>
            <person name="Yin J."/>
            <person name="Geng J."/>
            <person name="Li G."/>
            <person name="Shi J."/>
            <person name="Liu J."/>
            <person name="Lv H."/>
            <person name="Li J."/>
            <person name="Wang J."/>
            <person name="Deng Y."/>
            <person name="Ran L."/>
            <person name="Shi X."/>
            <person name="Wang X."/>
            <person name="Wu Q."/>
            <person name="Li C."/>
            <person name="Ren X."/>
            <person name="Wang J."/>
            <person name="Wang X."/>
            <person name="Li D."/>
            <person name="Liu D."/>
            <person name="Zhang X."/>
            <person name="Ji Z."/>
            <person name="Zhao W."/>
            <person name="Sun Y."/>
            <person name="Zhang Z."/>
            <person name="Bao J."/>
            <person name="Han Y."/>
            <person name="Dong L."/>
            <person name="Ji J."/>
            <person name="Chen P."/>
            <person name="Wu S."/>
            <person name="Liu J."/>
            <person name="Xiao Y."/>
            <person name="Bu D."/>
            <person name="Tan J."/>
            <person name="Yang L."/>
            <person name="Ye C."/>
            <person name="Zhang J."/>
            <person name="Xu J."/>
            <person name="Zhou Y."/>
            <person name="Yu Y."/>
            <person name="Zhang B."/>
            <person name="Zhuang S."/>
            <person name="Wei H."/>
            <person name="Liu B."/>
            <person name="Lei M."/>
            <person name="Yu H."/>
            <person name="Li Y."/>
            <person name="Xu H."/>
            <person name="Wei S."/>
            <person name="He X."/>
            <person name="Fang L."/>
            <person name="Zhang Z."/>
            <person name="Zhang Y."/>
            <person name="Huang X."/>
            <person name="Su Z."/>
            <person name="Tong W."/>
            <person name="Li J."/>
            <person name="Tong Z."/>
            <person name="Li S."/>
            <person name="Ye J."/>
            <person name="Wang L."/>
            <person name="Fang L."/>
            <person name="Lei T."/>
            <person name="Chen C."/>
            <person name="Chen H."/>
            <person name="Xu Z."/>
            <person name="Li H."/>
            <person name="Huang H."/>
            <person name="Zhang F."/>
            <person name="Xu H."/>
            <person name="Li N."/>
            <person name="Zhao C."/>
            <person name="Li S."/>
            <person name="Dong L."/>
            <person name="Huang Y."/>
            <person name="Li L."/>
            <person name="Xi Y."/>
            <person name="Qi Q."/>
            <person name="Li W."/>
            <person name="Zhang B."/>
            <person name="Hu W."/>
            <person name="Zhang Y."/>
            <person name="Tian X."/>
            <person name="Jiao Y."/>
            <person name="Liang X."/>
            <person name="Jin J."/>
            <person name="Gao L."/>
            <person name="Zheng W."/>
            <person name="Hao B."/>
            <person name="Liu S."/>
            <person name="Wang W."/>
            <person name="Yuan L."/>
            <person name="Cao M."/>
            <person name="McDermott J."/>
            <person name="Samudrala R."/>
            <person name="Wang J."/>
            <person name="Wong G.K."/>
            <person name="Yang H."/>
        </authorList>
    </citation>
    <scope>NUCLEOTIDE SEQUENCE [LARGE SCALE GENOMIC DNA]</scope>
    <source>
        <strain evidence="2">cv. 93-11</strain>
    </source>
</reference>
<gene>
    <name evidence="1" type="ORF">OsI_26530</name>
</gene>
<organism evidence="1 2">
    <name type="scientific">Oryza sativa subsp. indica</name>
    <name type="common">Rice</name>
    <dbReference type="NCBI Taxonomy" id="39946"/>
    <lineage>
        <taxon>Eukaryota</taxon>
        <taxon>Viridiplantae</taxon>
        <taxon>Streptophyta</taxon>
        <taxon>Embryophyta</taxon>
        <taxon>Tracheophyta</taxon>
        <taxon>Spermatophyta</taxon>
        <taxon>Magnoliopsida</taxon>
        <taxon>Liliopsida</taxon>
        <taxon>Poales</taxon>
        <taxon>Poaceae</taxon>
        <taxon>BOP clade</taxon>
        <taxon>Oryzoideae</taxon>
        <taxon>Oryzeae</taxon>
        <taxon>Oryzinae</taxon>
        <taxon>Oryza</taxon>
        <taxon>Oryza sativa</taxon>
    </lineage>
</organism>
<keyword evidence="2" id="KW-1185">Reference proteome</keyword>
<sequence>MAIDTVNSISVSRETDKQFNAGEKSLESAEDKLHLCLRRFKAEGMQIYTFRETERQKTKIQEEFNISEISNLIAVQILLQQQKSSDTDMVGSWLPEQIQIRMDKCRVRYERDIRVHIVATAWEPVSRRIAKMTWNLRKCGDHFRLTTKKYTVIKITSKSHPGNSVIVSMKVYTNENPCKYVCSW</sequence>
<accession>A2YMS6</accession>
<dbReference type="HOGENOM" id="CLU_1470500_0_0_1"/>